<feature type="compositionally biased region" description="Low complexity" evidence="1">
    <location>
        <begin position="316"/>
        <end position="334"/>
    </location>
</feature>
<name>A0A6J4IX38_9ACTN</name>
<dbReference type="EMBL" id="CADCTF010000132">
    <property type="protein sequence ID" value="CAA9262382.1"/>
    <property type="molecule type" value="Genomic_DNA"/>
</dbReference>
<feature type="compositionally biased region" description="Basic residues" evidence="1">
    <location>
        <begin position="249"/>
        <end position="266"/>
    </location>
</feature>
<feature type="compositionally biased region" description="Basic and acidic residues" evidence="1">
    <location>
        <begin position="213"/>
        <end position="224"/>
    </location>
</feature>
<evidence type="ECO:0000313" key="2">
    <source>
        <dbReference type="EMBL" id="CAA9262382.1"/>
    </source>
</evidence>
<dbReference type="AlphaFoldDB" id="A0A6J4IX38"/>
<reference evidence="2" key="1">
    <citation type="submission" date="2020-02" db="EMBL/GenBank/DDBJ databases">
        <authorList>
            <person name="Meier V. D."/>
        </authorList>
    </citation>
    <scope>NUCLEOTIDE SEQUENCE</scope>
    <source>
        <strain evidence="2">AVDCRST_MAG50</strain>
    </source>
</reference>
<proteinExistence type="predicted"/>
<protein>
    <submittedName>
        <fullName evidence="2">Uncharacterized protein</fullName>
    </submittedName>
</protein>
<gene>
    <name evidence="2" type="ORF">AVDCRST_MAG50-2836</name>
</gene>
<feature type="non-terminal residue" evidence="2">
    <location>
        <position position="334"/>
    </location>
</feature>
<feature type="compositionally biased region" description="Low complexity" evidence="1">
    <location>
        <begin position="12"/>
        <end position="23"/>
    </location>
</feature>
<sequence length="334" mass="34905">GDGRRGRGGGRARQLVRPVRAGAGRLGRPGGRSAVRAAAPHPHQRADPRAPRLRGRGGRPRRRGPPPAGWPPPGPSDHRVHRGRRAGAGCRGPAHGGRGFRHVALVRGPVPHRAGAGSPSPRFAARAVHAGRAADGRLVRRPAARTRRPAAPGGRRGAGRCTGPRGDHLSGHAGRADLLHRAAGPLVGAPATLARTAGCPLRRLRPTPVPARRAVDRGVREDGSRSPTRRLVELPAGRRASLRPPPRGGARRRAHRGRARGPHRTFRGGPAGRRAHRPGVGVGGRRPQLEQPRRAARGVPGLGGRGGAVPPRPGPRVRAVSGRSRVSGRSAPPV</sequence>
<feature type="region of interest" description="Disordered" evidence="1">
    <location>
        <begin position="142"/>
        <end position="163"/>
    </location>
</feature>
<feature type="region of interest" description="Disordered" evidence="1">
    <location>
        <begin position="198"/>
        <end position="334"/>
    </location>
</feature>
<accession>A0A6J4IX38</accession>
<feature type="region of interest" description="Disordered" evidence="1">
    <location>
        <begin position="1"/>
        <end position="97"/>
    </location>
</feature>
<feature type="compositionally biased region" description="Basic residues" evidence="1">
    <location>
        <begin position="51"/>
        <end position="64"/>
    </location>
</feature>
<feature type="compositionally biased region" description="Low complexity" evidence="1">
    <location>
        <begin position="149"/>
        <end position="163"/>
    </location>
</feature>
<evidence type="ECO:0000256" key="1">
    <source>
        <dbReference type="SAM" id="MobiDB-lite"/>
    </source>
</evidence>
<feature type="non-terminal residue" evidence="2">
    <location>
        <position position="1"/>
    </location>
</feature>
<organism evidence="2">
    <name type="scientific">uncultured Acidimicrobiales bacterium</name>
    <dbReference type="NCBI Taxonomy" id="310071"/>
    <lineage>
        <taxon>Bacteria</taxon>
        <taxon>Bacillati</taxon>
        <taxon>Actinomycetota</taxon>
        <taxon>Acidimicrobiia</taxon>
        <taxon>Acidimicrobiales</taxon>
        <taxon>environmental samples</taxon>
    </lineage>
</organism>
<feature type="compositionally biased region" description="Pro residues" evidence="1">
    <location>
        <begin position="65"/>
        <end position="75"/>
    </location>
</feature>
<feature type="compositionally biased region" description="Basic residues" evidence="1">
    <location>
        <begin position="1"/>
        <end position="10"/>
    </location>
</feature>